<name>A0AAN9I703_CROPI</name>
<dbReference type="Proteomes" id="UP001372338">
    <property type="component" value="Unassembled WGS sequence"/>
</dbReference>
<dbReference type="InterPro" id="IPR045197">
    <property type="entry name" value="NUP210-like"/>
</dbReference>
<keyword evidence="8" id="KW-0539">Nucleus</keyword>
<evidence type="ECO:0000313" key="13">
    <source>
        <dbReference type="Proteomes" id="UP001372338"/>
    </source>
</evidence>
<dbReference type="EMBL" id="JAYWIO010000004">
    <property type="protein sequence ID" value="KAK7266005.1"/>
    <property type="molecule type" value="Genomic_DNA"/>
</dbReference>
<dbReference type="PANTHER" id="PTHR23019:SF0">
    <property type="entry name" value="NUCLEAR PORE MEMBRANE GLYCOPROTEIN 210"/>
    <property type="match status" value="1"/>
</dbReference>
<dbReference type="Pfam" id="PF22967">
    <property type="entry name" value="Ig_NUP210_1st"/>
    <property type="match status" value="1"/>
</dbReference>
<evidence type="ECO:0000313" key="12">
    <source>
        <dbReference type="EMBL" id="KAK7266005.1"/>
    </source>
</evidence>
<feature type="domain" description="BIG2" evidence="11">
    <location>
        <begin position="1538"/>
        <end position="1613"/>
    </location>
</feature>
<dbReference type="Pfam" id="PF02368">
    <property type="entry name" value="Big_2"/>
    <property type="match status" value="1"/>
</dbReference>
<dbReference type="SUPFAM" id="SSF49373">
    <property type="entry name" value="Invasin/intimin cell-adhesion fragments"/>
    <property type="match status" value="2"/>
</dbReference>
<dbReference type="Pfam" id="PF22962">
    <property type="entry name" value="Ig_NUP210_7th"/>
    <property type="match status" value="1"/>
</dbReference>
<gene>
    <name evidence="12" type="ORF">RIF29_18644</name>
</gene>
<sequence length="1933" mass="210798">MSASSSSSSSGPHIADVNLLLPPKMTFPVEYRLQGTDGCFHWSWDHHDILSVLPEYNSSSKCSTSARLRSIAPYSGRKETAVYAADVQTGIVIRCKVFIDNISRIRIFHHSVKLDLDGLATLRVRAFDNEENIFSSLVGLQFVWNLMPESDGLPHHLVNVPIKDSPLGDCGGLCGDLDMQIKLEDIGVFSDLFVVKGIEIGHEIVSVNLLEPQLKNLADEIVLTVAEAMSLTPPSPVFVLVGAVIPYTLKVIRANIPQVVTLPSPHHRWSVSNASVAQVDSKTGLAYAWNLGMTTIIVEDTRVAGHVQVSSLNVVLPSSLHLYIAPLSSSGDPVEGIPSIPLMLRWYVISGHQYLIQIKVFAHDHGAQEIYITENDDIKVYDNQSDCWKTFWVSNDIAAKHGWRNSKILKAYSPGLGKLTASLSYPGRADDKKEIMKVDQEIMVCDQVKFTLTNKSGIIILPWAPGVYQEAELKAIGGCAKAVSDYKWLSSDTSTVSVSALGIIQGKKPGKATIKVLSVYDSLNYDEVLVEVSSPSSMVMLHSFPVETVVGSHLQAAVTMKAANGGLFYRCDAFNSLIKWKAGSESFVIVNTTQELSYLGTVPNTQLHSSIDGSPCSWTSLYASSPGQAMIHAILSKEYHQQSHGPGVLKTSLRIAAFQPLIVCQAGDGNQFGGYWLDLALEESKTQSHILEELYLVPGTNLDTLLVGGPERWDKDVDFIETVEILDEANALVEDGVLVQQVSDSHRSLYGVLCQKLGTFKLLFRRGNLVGDDHPLPSVAEAWLSVTCSIPSSIVLIADEPVNEREVIRVAAQAERSTGRLRDAPVTVANGRTARISAVGISDSGEAFANSSSLSLRWELGSCEGLANWDYASDSAKFNNWERFLILQNESGLCIVRATVTGFPDSLGEDTFHEFPATENVLTDAICLQLVSSLRVDPEFSLIYFNPNAQVNLSITGGSCFLEAITNDSEVVDVIQPPSGLQCLQLVLSPKGLGIANLTIYDIGLTPPLRASALVQVADIEWIKIIPGEEISLMEGSSQTIHLSAGINDGSSFPASQFVYMNLHVHVEDSIIELVDTDNFSSLVGGHVNAPSFKIKGRHLGITTLYVTAVQRYGDVVQSQAIKVEVYAPPRILPSDIFLLPGASYVLTMQGGPTLSGHIEYLIENIKVASIDRYSGRLLAISIGNTTIHARIFVNGNTVICEARSILRVGVPSTVILHTQSDQLGVGNILPIYPLFPEGNLFSFYELCKNYQWTIEDEKVLNFKAAESLLGAKFGIKVTTSDEGQVSGYLDESDIRFINVLYGRSAGKTNVAVSFSCELPTSGSKTLSRSYSSSLSVAVVPSLPLALGVPITWILPPHYTTTSLLPSSSESYTQFNSQNPKGTINYSLLRGLEKNDALQTDAISIDRDRIKTAASNNVACIRAKDRTTGRTEIASCIKVAEVTQIRTASKAVLFNVMDLAVGAELDLPTSFYDALGNPFYEAYNVVPFFAETNYPDVLGINRTADGKGNVHIKAIRHGKALVRVSISEAPQKSDYVLVRVGAHIYPQNPVLHIGSLLNFSINGLNDKVSGQWFSTNGSVVSVDTLSGMAKAVGEGSVQVSFKHGKSKLQTAVTVLKGDTIFVDAPKEMLTNVPYPSEGYNFSVKFSESLAAPGGGQRVSFDCRVDPPYVGYVKPWMDLDSGDSYCLFFPYSPEHLVHSVPKLEGMRPDISLSVYASLKGLEHVSGSASALFIGGFSIMELEKNSMQLNLTPGSNRSTITIFGNTDVKIHWHHQDLITVSPIHKENFGIRGLAKYEVKLLKAKSFQDKIIITLPTNGQRVEIDINHEPEEAEPSSVTINKTLWASILGCLLLLIITIAIFIHFLDSPERSQQSSTLATASIAAPTTPDRSSPAVINEMSPRTPQPFVDYVRRTIDETPYYKREGRRRINPQNTY</sequence>
<dbReference type="InterPro" id="IPR055097">
    <property type="entry name" value="Ig_NUP210_2nd"/>
</dbReference>
<evidence type="ECO:0000256" key="5">
    <source>
        <dbReference type="ARBA" id="ARBA00022989"/>
    </source>
</evidence>
<feature type="domain" description="BIG2" evidence="11">
    <location>
        <begin position="454"/>
        <end position="530"/>
    </location>
</feature>
<accession>A0AAN9I703</accession>
<keyword evidence="13" id="KW-1185">Reference proteome</keyword>
<keyword evidence="7" id="KW-0325">Glycoprotein</keyword>
<feature type="domain" description="BIG2" evidence="11">
    <location>
        <begin position="1126"/>
        <end position="1202"/>
    </location>
</feature>
<evidence type="ECO:0000259" key="11">
    <source>
        <dbReference type="SMART" id="SM00635"/>
    </source>
</evidence>
<dbReference type="InterPro" id="IPR055099">
    <property type="entry name" value="Ig_NUP210_7th"/>
</dbReference>
<dbReference type="GO" id="GO:0031965">
    <property type="term" value="C:nuclear membrane"/>
    <property type="evidence" value="ECO:0007669"/>
    <property type="project" value="UniProtKB-SubCell"/>
</dbReference>
<organism evidence="12 13">
    <name type="scientific">Crotalaria pallida</name>
    <name type="common">Smooth rattlebox</name>
    <name type="synonym">Crotalaria striata</name>
    <dbReference type="NCBI Taxonomy" id="3830"/>
    <lineage>
        <taxon>Eukaryota</taxon>
        <taxon>Viridiplantae</taxon>
        <taxon>Streptophyta</taxon>
        <taxon>Embryophyta</taxon>
        <taxon>Tracheophyta</taxon>
        <taxon>Spermatophyta</taxon>
        <taxon>Magnoliopsida</taxon>
        <taxon>eudicotyledons</taxon>
        <taxon>Gunneridae</taxon>
        <taxon>Pentapetalae</taxon>
        <taxon>rosids</taxon>
        <taxon>fabids</taxon>
        <taxon>Fabales</taxon>
        <taxon>Fabaceae</taxon>
        <taxon>Papilionoideae</taxon>
        <taxon>50 kb inversion clade</taxon>
        <taxon>genistoids sensu lato</taxon>
        <taxon>core genistoids</taxon>
        <taxon>Crotalarieae</taxon>
        <taxon>Crotalaria</taxon>
    </lineage>
</organism>
<dbReference type="InterPro" id="IPR008964">
    <property type="entry name" value="Invasin/intimin_cell_adhesion"/>
</dbReference>
<dbReference type="InterPro" id="IPR003343">
    <property type="entry name" value="Big_2"/>
</dbReference>
<feature type="region of interest" description="Disordered" evidence="9">
    <location>
        <begin position="1874"/>
        <end position="1901"/>
    </location>
</feature>
<dbReference type="PANTHER" id="PTHR23019">
    <property type="entry name" value="NUCLEAR PORE MEMBRANE GLYCOPROTEIN GP210-RELATED"/>
    <property type="match status" value="1"/>
</dbReference>
<comment type="subcellular location">
    <subcellularLocation>
        <location evidence="1">Nucleus membrane</location>
        <topology evidence="1">Single-pass membrane protein</topology>
    </subcellularLocation>
</comment>
<dbReference type="InterPro" id="IPR055096">
    <property type="entry name" value="Ig_NUP210_1st"/>
</dbReference>
<feature type="transmembrane region" description="Helical" evidence="10">
    <location>
        <begin position="1841"/>
        <end position="1863"/>
    </location>
</feature>
<evidence type="ECO:0000256" key="2">
    <source>
        <dbReference type="ARBA" id="ARBA00007313"/>
    </source>
</evidence>
<dbReference type="Gene3D" id="2.60.40.1080">
    <property type="match status" value="1"/>
</dbReference>
<evidence type="ECO:0000256" key="10">
    <source>
        <dbReference type="SAM" id="Phobius"/>
    </source>
</evidence>
<evidence type="ECO:0000256" key="9">
    <source>
        <dbReference type="SAM" id="MobiDB-lite"/>
    </source>
</evidence>
<dbReference type="SMART" id="SM00635">
    <property type="entry name" value="BID_2"/>
    <property type="match status" value="3"/>
</dbReference>
<evidence type="ECO:0000256" key="3">
    <source>
        <dbReference type="ARBA" id="ARBA00022692"/>
    </source>
</evidence>
<protein>
    <recommendedName>
        <fullName evidence="11">BIG2 domain-containing protein</fullName>
    </recommendedName>
</protein>
<evidence type="ECO:0000256" key="8">
    <source>
        <dbReference type="ARBA" id="ARBA00023242"/>
    </source>
</evidence>
<keyword evidence="6 10" id="KW-0472">Membrane</keyword>
<dbReference type="Pfam" id="PF22969">
    <property type="entry name" value="Ig_NUP210_2nd"/>
    <property type="match status" value="1"/>
</dbReference>
<dbReference type="InterPro" id="IPR056232">
    <property type="entry name" value="Ig_GP210_15th"/>
</dbReference>
<evidence type="ECO:0000256" key="1">
    <source>
        <dbReference type="ARBA" id="ARBA00004590"/>
    </source>
</evidence>
<proteinExistence type="inferred from homology"/>
<dbReference type="Pfam" id="PF24427">
    <property type="entry name" value="Ig_GP210_16th"/>
    <property type="match status" value="1"/>
</dbReference>
<comment type="similarity">
    <text evidence="2">Belongs to the NUP210 family.</text>
</comment>
<dbReference type="Pfam" id="PF24425">
    <property type="entry name" value="Ig_GP210_15th"/>
    <property type="match status" value="1"/>
</dbReference>
<reference evidence="12 13" key="1">
    <citation type="submission" date="2024-01" db="EMBL/GenBank/DDBJ databases">
        <title>The genomes of 5 underutilized Papilionoideae crops provide insights into root nodulation and disease resistanc.</title>
        <authorList>
            <person name="Yuan L."/>
        </authorList>
    </citation>
    <scope>NUCLEOTIDE SEQUENCE [LARGE SCALE GENOMIC DNA]</scope>
    <source>
        <strain evidence="12">ZHUSHIDOU_FW_LH</strain>
        <tissue evidence="12">Leaf</tissue>
    </source>
</reference>
<evidence type="ECO:0000256" key="6">
    <source>
        <dbReference type="ARBA" id="ARBA00023136"/>
    </source>
</evidence>
<keyword evidence="4" id="KW-0732">Signal</keyword>
<dbReference type="Pfam" id="PF22963">
    <property type="entry name" value="Ig_NUP210_3rd"/>
    <property type="match status" value="1"/>
</dbReference>
<comment type="caution">
    <text evidence="12">The sequence shown here is derived from an EMBL/GenBank/DDBJ whole genome shotgun (WGS) entry which is preliminary data.</text>
</comment>
<keyword evidence="5 10" id="KW-1133">Transmembrane helix</keyword>
<evidence type="ECO:0000256" key="4">
    <source>
        <dbReference type="ARBA" id="ARBA00022729"/>
    </source>
</evidence>
<evidence type="ECO:0000256" key="7">
    <source>
        <dbReference type="ARBA" id="ARBA00023180"/>
    </source>
</evidence>
<dbReference type="InterPro" id="IPR055098">
    <property type="entry name" value="Ig_NUP210_3rd"/>
</dbReference>
<keyword evidence="3 10" id="KW-0812">Transmembrane</keyword>
<dbReference type="InterPro" id="IPR056233">
    <property type="entry name" value="Ig_GP210_16th"/>
</dbReference>